<name>A0A0M2Q1Z1_PROHO</name>
<comment type="caution">
    <text evidence="2">The sequence shown here is derived from an EMBL/GenBank/DDBJ whole genome shotgun (WGS) entry which is preliminary data.</text>
</comment>
<feature type="compositionally biased region" description="Polar residues" evidence="1">
    <location>
        <begin position="74"/>
        <end position="88"/>
    </location>
</feature>
<protein>
    <submittedName>
        <fullName evidence="2">Uncharacterized protein</fullName>
    </submittedName>
</protein>
<dbReference type="Proteomes" id="UP000034681">
    <property type="component" value="Unassembled WGS sequence"/>
</dbReference>
<evidence type="ECO:0000256" key="1">
    <source>
        <dbReference type="SAM" id="MobiDB-lite"/>
    </source>
</evidence>
<reference evidence="2" key="1">
    <citation type="submission" date="2012-04" db="EMBL/GenBank/DDBJ databases">
        <authorList>
            <person name="Borisov I.G."/>
            <person name="Ivanikova N.V."/>
            <person name="Pinevich A.V."/>
        </authorList>
    </citation>
    <scope>NUCLEOTIDE SEQUENCE [LARGE SCALE GENOMIC DNA]</scope>
    <source>
        <strain evidence="2">CALU 1027</strain>
    </source>
</reference>
<dbReference type="AlphaFoldDB" id="A0A0M2Q1Z1"/>
<feature type="region of interest" description="Disordered" evidence="1">
    <location>
        <begin position="1"/>
        <end position="33"/>
    </location>
</feature>
<gene>
    <name evidence="2" type="ORF">PROH_00650</name>
</gene>
<organism evidence="2 3">
    <name type="scientific">Prochlorothrix hollandica PCC 9006 = CALU 1027</name>
    <dbReference type="NCBI Taxonomy" id="317619"/>
    <lineage>
        <taxon>Bacteria</taxon>
        <taxon>Bacillati</taxon>
        <taxon>Cyanobacteriota</taxon>
        <taxon>Cyanophyceae</taxon>
        <taxon>Prochlorotrichales</taxon>
        <taxon>Prochlorotrichaceae</taxon>
        <taxon>Prochlorothrix</taxon>
    </lineage>
</organism>
<evidence type="ECO:0000313" key="3">
    <source>
        <dbReference type="Proteomes" id="UP000034681"/>
    </source>
</evidence>
<feature type="region of interest" description="Disordered" evidence="1">
    <location>
        <begin position="67"/>
        <end position="94"/>
    </location>
</feature>
<proteinExistence type="predicted"/>
<sequence>MAGNITARHRGDNPSLSLPCDPKPGGTDGHKPLKQRKLLTQFQEFAIVPTRCGGMPPVAIQHRLSLTRAEHGRVQQTTPTPEQGQDGWTSAVDD</sequence>
<keyword evidence="3" id="KW-1185">Reference proteome</keyword>
<evidence type="ECO:0000313" key="2">
    <source>
        <dbReference type="EMBL" id="KKJ00984.1"/>
    </source>
</evidence>
<dbReference type="RefSeq" id="WP_016922869.1">
    <property type="nucleotide sequence ID" value="NZ_KB235941.1"/>
</dbReference>
<dbReference type="EMBL" id="AJTX02000002">
    <property type="protein sequence ID" value="KKJ00984.1"/>
    <property type="molecule type" value="Genomic_DNA"/>
</dbReference>
<accession>A0A0M2Q1Z1</accession>